<keyword evidence="3" id="KW-1185">Reference proteome</keyword>
<dbReference type="InterPro" id="IPR036005">
    <property type="entry name" value="Creatinase/aminopeptidase-like"/>
</dbReference>
<protein>
    <recommendedName>
        <fullName evidence="1">Peptidase M24 C-terminal domain-containing protein</fullName>
    </recommendedName>
</protein>
<dbReference type="InterPro" id="IPR032416">
    <property type="entry name" value="Peptidase_M24_C"/>
</dbReference>
<dbReference type="PANTHER" id="PTHR43763">
    <property type="entry name" value="XAA-PRO AMINOPEPTIDASE 1"/>
    <property type="match status" value="1"/>
</dbReference>
<organism evidence="2 3">
    <name type="scientific">Ladona fulva</name>
    <name type="common">Scarce chaser dragonfly</name>
    <name type="synonym">Libellula fulva</name>
    <dbReference type="NCBI Taxonomy" id="123851"/>
    <lineage>
        <taxon>Eukaryota</taxon>
        <taxon>Metazoa</taxon>
        <taxon>Ecdysozoa</taxon>
        <taxon>Arthropoda</taxon>
        <taxon>Hexapoda</taxon>
        <taxon>Insecta</taxon>
        <taxon>Pterygota</taxon>
        <taxon>Palaeoptera</taxon>
        <taxon>Odonata</taxon>
        <taxon>Epiprocta</taxon>
        <taxon>Anisoptera</taxon>
        <taxon>Libelluloidea</taxon>
        <taxon>Libellulidae</taxon>
        <taxon>Ladona</taxon>
    </lineage>
</organism>
<evidence type="ECO:0000259" key="1">
    <source>
        <dbReference type="Pfam" id="PF16188"/>
    </source>
</evidence>
<dbReference type="Gene3D" id="3.90.230.10">
    <property type="entry name" value="Creatinase/methionine aminopeptidase superfamily"/>
    <property type="match status" value="1"/>
</dbReference>
<reference evidence="2" key="2">
    <citation type="submission" date="2017-10" db="EMBL/GenBank/DDBJ databases">
        <title>Ladona fulva Genome sequencing and assembly.</title>
        <authorList>
            <person name="Murali S."/>
            <person name="Richards S."/>
            <person name="Bandaranaike D."/>
            <person name="Bellair M."/>
            <person name="Blankenburg K."/>
            <person name="Chao H."/>
            <person name="Dinh H."/>
            <person name="Doddapaneni H."/>
            <person name="Dugan-Rocha S."/>
            <person name="Elkadiri S."/>
            <person name="Gnanaolivu R."/>
            <person name="Hernandez B."/>
            <person name="Skinner E."/>
            <person name="Javaid M."/>
            <person name="Lee S."/>
            <person name="Li M."/>
            <person name="Ming W."/>
            <person name="Munidasa M."/>
            <person name="Muniz J."/>
            <person name="Nguyen L."/>
            <person name="Hughes D."/>
            <person name="Osuji N."/>
            <person name="Pu L.-L."/>
            <person name="Puazo M."/>
            <person name="Qu C."/>
            <person name="Quiroz J."/>
            <person name="Raj R."/>
            <person name="Weissenberger G."/>
            <person name="Xin Y."/>
            <person name="Zou X."/>
            <person name="Han Y."/>
            <person name="Worley K."/>
            <person name="Muzny D."/>
            <person name="Gibbs R."/>
        </authorList>
    </citation>
    <scope>NUCLEOTIDE SEQUENCE</scope>
    <source>
        <strain evidence="2">Sampled in the wild</strain>
    </source>
</reference>
<dbReference type="AlphaFoldDB" id="A0A8K0JX78"/>
<proteinExistence type="predicted"/>
<feature type="domain" description="Peptidase M24 C-terminal" evidence="1">
    <location>
        <begin position="51"/>
        <end position="112"/>
    </location>
</feature>
<comment type="caution">
    <text evidence="2">The sequence shown here is derived from an EMBL/GenBank/DDBJ whole genome shotgun (WGS) entry which is preliminary data.</text>
</comment>
<dbReference type="OrthoDB" id="9995434at2759"/>
<dbReference type="InterPro" id="IPR050422">
    <property type="entry name" value="X-Pro_aminopeptidase_P"/>
</dbReference>
<dbReference type="SUPFAM" id="SSF55920">
    <property type="entry name" value="Creatinase/aminopeptidase"/>
    <property type="match status" value="1"/>
</dbReference>
<gene>
    <name evidence="2" type="ORF">J437_LFUL007237</name>
</gene>
<sequence>MNFDSTYKVAFEEGNFFSDEPGYYQEGEFGVRLENVLEVVKVETKYKFDGPYLGFRSVTLVPFEPKLINLELLSNDQRRMLNNYNAQIRTTVGAELKRQKRMHGFYWMMSKTVHTPECKTRVPNSRTTSSSPPSILSGVCHPIALALIALVSYLSS</sequence>
<dbReference type="PANTHER" id="PTHR43763:SF6">
    <property type="entry name" value="XAA-PRO AMINOPEPTIDASE 1"/>
    <property type="match status" value="1"/>
</dbReference>
<dbReference type="Pfam" id="PF16188">
    <property type="entry name" value="Peptidase_M24_C"/>
    <property type="match status" value="1"/>
</dbReference>
<reference evidence="2" key="1">
    <citation type="submission" date="2013-04" db="EMBL/GenBank/DDBJ databases">
        <authorList>
            <person name="Qu J."/>
            <person name="Murali S.C."/>
            <person name="Bandaranaike D."/>
            <person name="Bellair M."/>
            <person name="Blankenburg K."/>
            <person name="Chao H."/>
            <person name="Dinh H."/>
            <person name="Doddapaneni H."/>
            <person name="Downs B."/>
            <person name="Dugan-Rocha S."/>
            <person name="Elkadiri S."/>
            <person name="Gnanaolivu R.D."/>
            <person name="Hernandez B."/>
            <person name="Javaid M."/>
            <person name="Jayaseelan J.C."/>
            <person name="Lee S."/>
            <person name="Li M."/>
            <person name="Ming W."/>
            <person name="Munidasa M."/>
            <person name="Muniz J."/>
            <person name="Nguyen L."/>
            <person name="Ongeri F."/>
            <person name="Osuji N."/>
            <person name="Pu L.-L."/>
            <person name="Puazo M."/>
            <person name="Qu C."/>
            <person name="Quiroz J."/>
            <person name="Raj R."/>
            <person name="Weissenberger G."/>
            <person name="Xin Y."/>
            <person name="Zou X."/>
            <person name="Han Y."/>
            <person name="Richards S."/>
            <person name="Worley K."/>
            <person name="Muzny D."/>
            <person name="Gibbs R."/>
        </authorList>
    </citation>
    <scope>NUCLEOTIDE SEQUENCE</scope>
    <source>
        <strain evidence="2">Sampled in the wild</strain>
    </source>
</reference>
<name>A0A8K0JX78_LADFU</name>
<evidence type="ECO:0000313" key="2">
    <source>
        <dbReference type="EMBL" id="KAG8224297.1"/>
    </source>
</evidence>
<dbReference type="Proteomes" id="UP000792457">
    <property type="component" value="Unassembled WGS sequence"/>
</dbReference>
<accession>A0A8K0JX78</accession>
<evidence type="ECO:0000313" key="3">
    <source>
        <dbReference type="Proteomes" id="UP000792457"/>
    </source>
</evidence>
<dbReference type="EMBL" id="KZ308191">
    <property type="protein sequence ID" value="KAG8224297.1"/>
    <property type="molecule type" value="Genomic_DNA"/>
</dbReference>